<keyword evidence="2" id="KW-1185">Reference proteome</keyword>
<gene>
    <name evidence="1" type="ORF">O181_066460</name>
</gene>
<dbReference type="EMBL" id="AVOT02032913">
    <property type="protein sequence ID" value="MBW0526745.1"/>
    <property type="molecule type" value="Genomic_DNA"/>
</dbReference>
<name>A0A9Q3EX45_9BASI</name>
<sequence length="133" mass="15021">MNHNINIKNILEDIIEKILKGDRSIGEPKRHNQVLKTAIFSSKSCQMFITLVDSEQAICTTQINIGEDRRTIKNIGKLIHRRNTILVLPSNSIEFAVINTQTEATILLFDKRTGSPVEEELGQTKPFSTVSEM</sequence>
<evidence type="ECO:0000313" key="2">
    <source>
        <dbReference type="Proteomes" id="UP000765509"/>
    </source>
</evidence>
<reference evidence="1" key="1">
    <citation type="submission" date="2021-03" db="EMBL/GenBank/DDBJ databases">
        <title>Draft genome sequence of rust myrtle Austropuccinia psidii MF-1, a brazilian biotype.</title>
        <authorList>
            <person name="Quecine M.C."/>
            <person name="Pachon D.M.R."/>
            <person name="Bonatelli M.L."/>
            <person name="Correr F.H."/>
            <person name="Franceschini L.M."/>
            <person name="Leite T.F."/>
            <person name="Margarido G.R.A."/>
            <person name="Almeida C.A."/>
            <person name="Ferrarezi J.A."/>
            <person name="Labate C.A."/>
        </authorList>
    </citation>
    <scope>NUCLEOTIDE SEQUENCE</scope>
    <source>
        <strain evidence="1">MF-1</strain>
    </source>
</reference>
<comment type="caution">
    <text evidence="1">The sequence shown here is derived from an EMBL/GenBank/DDBJ whole genome shotgun (WGS) entry which is preliminary data.</text>
</comment>
<evidence type="ECO:0000313" key="1">
    <source>
        <dbReference type="EMBL" id="MBW0526745.1"/>
    </source>
</evidence>
<dbReference type="Proteomes" id="UP000765509">
    <property type="component" value="Unassembled WGS sequence"/>
</dbReference>
<dbReference type="AlphaFoldDB" id="A0A9Q3EX45"/>
<proteinExistence type="predicted"/>
<organism evidence="1 2">
    <name type="scientific">Austropuccinia psidii MF-1</name>
    <dbReference type="NCBI Taxonomy" id="1389203"/>
    <lineage>
        <taxon>Eukaryota</taxon>
        <taxon>Fungi</taxon>
        <taxon>Dikarya</taxon>
        <taxon>Basidiomycota</taxon>
        <taxon>Pucciniomycotina</taxon>
        <taxon>Pucciniomycetes</taxon>
        <taxon>Pucciniales</taxon>
        <taxon>Sphaerophragmiaceae</taxon>
        <taxon>Austropuccinia</taxon>
    </lineage>
</organism>
<protein>
    <submittedName>
        <fullName evidence="1">Uncharacterized protein</fullName>
    </submittedName>
</protein>
<accession>A0A9Q3EX45</accession>